<sequence length="232" mass="26234">MTVAAQQTIYVAAYEFPPYFSENTANHMSGQLIAALNAEQDEYEFVLQHVAPNARYDALSAEGCCSLILFEDKKWGWAEKADYAVATTQPIKLGYERFVALKEPDRDQSFFTQTGLKFGGLVGYHYPFAGNITDNGVLENEYGIYLSHSHSTNLKMLLNKRLDLIMLYDDYIEAMIPAETQQQLLIAKEPYDRFELAAVVNEKKGLAASKLEQLLKKLNLNELLKITVNSEQ</sequence>
<evidence type="ECO:0000313" key="2">
    <source>
        <dbReference type="EMBL" id="PTB88560.1"/>
    </source>
</evidence>
<evidence type="ECO:0000313" key="3">
    <source>
        <dbReference type="Proteomes" id="UP000241514"/>
    </source>
</evidence>
<dbReference type="SUPFAM" id="SSF53850">
    <property type="entry name" value="Periplasmic binding protein-like II"/>
    <property type="match status" value="1"/>
</dbReference>
<protein>
    <submittedName>
        <fullName evidence="1">Amino acid ABC transporter substrate-binding protein</fullName>
    </submittedName>
</protein>
<proteinExistence type="predicted"/>
<dbReference type="EMBL" id="PYVG01000048">
    <property type="protein sequence ID" value="PTB88560.1"/>
    <property type="molecule type" value="Genomic_DNA"/>
</dbReference>
<dbReference type="AlphaFoldDB" id="A0A2T4D408"/>
<dbReference type="Proteomes" id="UP000241514">
    <property type="component" value="Unassembled WGS sequence"/>
</dbReference>
<dbReference type="EMBL" id="PYVN01000109">
    <property type="protein sequence ID" value="PTB85676.1"/>
    <property type="molecule type" value="Genomic_DNA"/>
</dbReference>
<organism evidence="1">
    <name type="scientific">Pseudidiomarina aestuarii</name>
    <dbReference type="NCBI Taxonomy" id="624146"/>
    <lineage>
        <taxon>Bacteria</taxon>
        <taxon>Pseudomonadati</taxon>
        <taxon>Pseudomonadota</taxon>
        <taxon>Gammaproteobacteria</taxon>
        <taxon>Alteromonadales</taxon>
        <taxon>Idiomarinaceae</taxon>
        <taxon>Pseudidiomarina</taxon>
    </lineage>
</organism>
<accession>A0A2T4D408</accession>
<reference evidence="1 3" key="1">
    <citation type="submission" date="2018-03" db="EMBL/GenBank/DDBJ databases">
        <title>Cross-interface Injection: A General Nanoliter Liquid Handling Method Applied to Single Cells Genome Amplification Automated Nanoliter Liquid Handling Applied to Single Cell Multiple Displacement Amplification.</title>
        <authorList>
            <person name="Yun J."/>
            <person name="Xu P."/>
            <person name="Xu J."/>
            <person name="Dai X."/>
            <person name="Wang Y."/>
            <person name="Zheng X."/>
            <person name="Cao C."/>
            <person name="Yi Q."/>
            <person name="Zhu Y."/>
            <person name="Wang L."/>
            <person name="Dong Z."/>
            <person name="Huang Y."/>
            <person name="Huang L."/>
            <person name="Du W."/>
        </authorList>
    </citation>
    <scope>NUCLEOTIDE SEQUENCE [LARGE SCALE GENOMIC DNA]</scope>
    <source>
        <strain evidence="2 3">A9-4</strain>
        <strain evidence="1">Z-D3-2</strain>
    </source>
</reference>
<name>A0A2T4D408_9GAMM</name>
<evidence type="ECO:0000313" key="1">
    <source>
        <dbReference type="EMBL" id="PTB85676.1"/>
    </source>
</evidence>
<comment type="caution">
    <text evidence="1">The sequence shown here is derived from an EMBL/GenBank/DDBJ whole genome shotgun (WGS) entry which is preliminary data.</text>
</comment>
<gene>
    <name evidence="2" type="ORF">C9928_06090</name>
    <name evidence="1" type="ORF">C9940_05260</name>
</gene>